<evidence type="ECO:0000259" key="3">
    <source>
        <dbReference type="Pfam" id="PF25876"/>
    </source>
</evidence>
<sequence length="391" mass="41040">MPATDRYSARGRFLAVTCLAGLSLLAGCEKKQAAAAPPPPKVGVITIHTQPVLRTTSLPGRTASVMTAPIIPQVSGVILKRLFVEGSDVKAGQQLYQIDPAPYQATYDSAIATLKHDEAALVADRAQAARYKPLAAAQAVSQQSYDNAVAAVKEDEANIASAKAAIETARINLQYTKVLAPISGTIGASAVTPGALVTADQSTSLATITTLNPIYVDVNESSTTWLRLKQEKDSGQLETTPDGSVKVTLTLEDGSTYSQTGKLQFSEVNVNESTGTVLVRALFPNPQHLLLPGMYVHAKIDEGMNKDGILVPQQAVSRNTRGDAVVLVVNSKNIVSQKVITIGRNIGSDWVVTGGLKAGEKVIVDGLMNATPGQPVSPTDETAKYAVNGAA</sequence>
<dbReference type="OrthoDB" id="9800613at2"/>
<dbReference type="InterPro" id="IPR006143">
    <property type="entry name" value="RND_pump_MFP"/>
</dbReference>
<evidence type="ECO:0000259" key="4">
    <source>
        <dbReference type="Pfam" id="PF25917"/>
    </source>
</evidence>
<keyword evidence="8" id="KW-1185">Reference proteome</keyword>
<dbReference type="Pfam" id="PF25876">
    <property type="entry name" value="HH_MFP_RND"/>
    <property type="match status" value="1"/>
</dbReference>
<dbReference type="SUPFAM" id="SSF111369">
    <property type="entry name" value="HlyD-like secretion proteins"/>
    <property type="match status" value="1"/>
</dbReference>
<dbReference type="AlphaFoldDB" id="A0A0D6PDW9"/>
<feature type="domain" description="Multidrug resistance protein MdtA-like C-terminal permuted SH3" evidence="6">
    <location>
        <begin position="309"/>
        <end position="367"/>
    </location>
</feature>
<dbReference type="Pfam" id="PF25944">
    <property type="entry name" value="Beta-barrel_RND"/>
    <property type="match status" value="1"/>
</dbReference>
<protein>
    <submittedName>
        <fullName evidence="7">Multidrug resistance efflux pump acriflavin resistance protein</fullName>
    </submittedName>
</protein>
<evidence type="ECO:0000256" key="1">
    <source>
        <dbReference type="ARBA" id="ARBA00004196"/>
    </source>
</evidence>
<dbReference type="EMBL" id="BANC01000034">
    <property type="protein sequence ID" value="GAN79955.1"/>
    <property type="molecule type" value="Genomic_DNA"/>
</dbReference>
<dbReference type="RefSeq" id="WP_048878371.1">
    <property type="nucleotide sequence ID" value="NZ_BANC01000034.1"/>
</dbReference>
<dbReference type="InterPro" id="IPR058626">
    <property type="entry name" value="MdtA-like_b-barrel"/>
</dbReference>
<evidence type="ECO:0000256" key="2">
    <source>
        <dbReference type="ARBA" id="ARBA00009477"/>
    </source>
</evidence>
<evidence type="ECO:0000259" key="6">
    <source>
        <dbReference type="Pfam" id="PF25967"/>
    </source>
</evidence>
<proteinExistence type="inferred from homology"/>
<dbReference type="GO" id="GO:0005886">
    <property type="term" value="C:plasma membrane"/>
    <property type="evidence" value="ECO:0007669"/>
    <property type="project" value="UniProtKB-SubCell"/>
</dbReference>
<dbReference type="Gene3D" id="1.10.287.470">
    <property type="entry name" value="Helix hairpin bin"/>
    <property type="match status" value="1"/>
</dbReference>
<dbReference type="STRING" id="1120923.SAMN02746095_00826"/>
<evidence type="ECO:0000313" key="8">
    <source>
        <dbReference type="Proteomes" id="UP000032668"/>
    </source>
</evidence>
<evidence type="ECO:0000313" key="7">
    <source>
        <dbReference type="EMBL" id="GAN79955.1"/>
    </source>
</evidence>
<evidence type="ECO:0000259" key="5">
    <source>
        <dbReference type="Pfam" id="PF25944"/>
    </source>
</evidence>
<dbReference type="InterPro" id="IPR058627">
    <property type="entry name" value="MdtA-like_C"/>
</dbReference>
<feature type="domain" description="Multidrug resistance protein MdtA-like beta-barrel" evidence="5">
    <location>
        <begin position="213"/>
        <end position="303"/>
    </location>
</feature>
<dbReference type="InterPro" id="IPR058625">
    <property type="entry name" value="MdtA-like_BSH"/>
</dbReference>
<dbReference type="PANTHER" id="PTHR30158">
    <property type="entry name" value="ACRA/E-RELATED COMPONENT OF DRUG EFFLUX TRANSPORTER"/>
    <property type="match status" value="1"/>
</dbReference>
<organism evidence="7 8">
    <name type="scientific">Acidocella aminolytica 101 = DSM 11237</name>
    <dbReference type="NCBI Taxonomy" id="1120923"/>
    <lineage>
        <taxon>Bacteria</taxon>
        <taxon>Pseudomonadati</taxon>
        <taxon>Pseudomonadota</taxon>
        <taxon>Alphaproteobacteria</taxon>
        <taxon>Acetobacterales</taxon>
        <taxon>Acidocellaceae</taxon>
        <taxon>Acidocella</taxon>
    </lineage>
</organism>
<dbReference type="Gene3D" id="2.40.50.100">
    <property type="match status" value="1"/>
</dbReference>
<dbReference type="PROSITE" id="PS51257">
    <property type="entry name" value="PROKAR_LIPOPROTEIN"/>
    <property type="match status" value="1"/>
</dbReference>
<dbReference type="PANTHER" id="PTHR30158:SF3">
    <property type="entry name" value="MULTIDRUG EFFLUX PUMP SUBUNIT ACRA-RELATED"/>
    <property type="match status" value="1"/>
</dbReference>
<reference evidence="7 8" key="1">
    <citation type="submission" date="2012-11" db="EMBL/GenBank/DDBJ databases">
        <title>Whole genome sequence of Acidocella aminolytica 101 = DSM 11237.</title>
        <authorList>
            <person name="Azuma Y."/>
            <person name="Higashiura N."/>
            <person name="Hirakawa H."/>
            <person name="Matsushita K."/>
        </authorList>
    </citation>
    <scope>NUCLEOTIDE SEQUENCE [LARGE SCALE GENOMIC DNA]</scope>
    <source>
        <strain evidence="8">101 / DSM 11237</strain>
    </source>
</reference>
<dbReference type="FunFam" id="2.40.420.20:FF:000001">
    <property type="entry name" value="Efflux RND transporter periplasmic adaptor subunit"/>
    <property type="match status" value="1"/>
</dbReference>
<feature type="domain" description="Multidrug resistance protein MdtA-like alpha-helical hairpin" evidence="3">
    <location>
        <begin position="106"/>
        <end position="176"/>
    </location>
</feature>
<dbReference type="Pfam" id="PF25967">
    <property type="entry name" value="RND-MFP_C"/>
    <property type="match status" value="1"/>
</dbReference>
<dbReference type="GO" id="GO:0046677">
    <property type="term" value="P:response to antibiotic"/>
    <property type="evidence" value="ECO:0007669"/>
    <property type="project" value="TreeGrafter"/>
</dbReference>
<dbReference type="Gene3D" id="2.40.30.170">
    <property type="match status" value="1"/>
</dbReference>
<comment type="subcellular location">
    <subcellularLocation>
        <location evidence="1">Cell envelope</location>
    </subcellularLocation>
</comment>
<accession>A0A0D6PDW9</accession>
<gene>
    <name evidence="7" type="ORF">Aam_034_099</name>
</gene>
<dbReference type="Proteomes" id="UP000032668">
    <property type="component" value="Unassembled WGS sequence"/>
</dbReference>
<dbReference type="NCBIfam" id="TIGR01730">
    <property type="entry name" value="RND_mfp"/>
    <property type="match status" value="1"/>
</dbReference>
<feature type="domain" description="Multidrug resistance protein MdtA-like barrel-sandwich hybrid" evidence="4">
    <location>
        <begin position="67"/>
        <end position="209"/>
    </location>
</feature>
<dbReference type="GO" id="GO:0022857">
    <property type="term" value="F:transmembrane transporter activity"/>
    <property type="evidence" value="ECO:0007669"/>
    <property type="project" value="InterPro"/>
</dbReference>
<dbReference type="Pfam" id="PF25917">
    <property type="entry name" value="BSH_RND"/>
    <property type="match status" value="1"/>
</dbReference>
<comment type="caution">
    <text evidence="7">The sequence shown here is derived from an EMBL/GenBank/DDBJ whole genome shotgun (WGS) entry which is preliminary data.</text>
</comment>
<dbReference type="InterPro" id="IPR058624">
    <property type="entry name" value="MdtA-like_HH"/>
</dbReference>
<dbReference type="Gene3D" id="2.40.420.20">
    <property type="match status" value="1"/>
</dbReference>
<comment type="similarity">
    <text evidence="2">Belongs to the membrane fusion protein (MFP) (TC 8.A.1) family.</text>
</comment>
<name>A0A0D6PDW9_9PROT</name>